<dbReference type="CDD" id="cd05235">
    <property type="entry name" value="SDR_e1"/>
    <property type="match status" value="1"/>
</dbReference>
<dbReference type="SMART" id="SM00823">
    <property type="entry name" value="PKS_PP"/>
    <property type="match status" value="2"/>
</dbReference>
<dbReference type="SUPFAM" id="SSF52777">
    <property type="entry name" value="CoA-dependent acyltransferases"/>
    <property type="match status" value="6"/>
</dbReference>
<dbReference type="Gene3D" id="3.40.50.980">
    <property type="match status" value="4"/>
</dbReference>
<dbReference type="InterPro" id="IPR010071">
    <property type="entry name" value="AA_adenyl_dom"/>
</dbReference>
<dbReference type="GO" id="GO:0008610">
    <property type="term" value="P:lipid biosynthetic process"/>
    <property type="evidence" value="ECO:0007669"/>
    <property type="project" value="UniProtKB-ARBA"/>
</dbReference>
<evidence type="ECO:0000313" key="11">
    <source>
        <dbReference type="Proteomes" id="UP000242427"/>
    </source>
</evidence>
<accession>A0A9X7JUG7</accession>
<dbReference type="NCBIfam" id="TIGR01720">
    <property type="entry name" value="NRPS-para261"/>
    <property type="match status" value="1"/>
</dbReference>
<dbReference type="Proteomes" id="UP000242427">
    <property type="component" value="Unassembled WGS sequence"/>
</dbReference>
<dbReference type="Pfam" id="PF00668">
    <property type="entry name" value="Condensation"/>
    <property type="match status" value="3"/>
</dbReference>
<dbReference type="SUPFAM" id="SSF47336">
    <property type="entry name" value="ACP-like"/>
    <property type="match status" value="2"/>
</dbReference>
<name>A0A9X7JUG7_9ACTN</name>
<dbReference type="CDD" id="cd17651">
    <property type="entry name" value="A_NRPS_VisG_like"/>
    <property type="match status" value="1"/>
</dbReference>
<comment type="caution">
    <text evidence="10">The sequence shown here is derived from an EMBL/GenBank/DDBJ whole genome shotgun (WGS) entry which is preliminary data.</text>
</comment>
<keyword evidence="11" id="KW-1185">Reference proteome</keyword>
<feature type="region of interest" description="Disordered" evidence="8">
    <location>
        <begin position="2985"/>
        <end position="3005"/>
    </location>
</feature>
<comment type="cofactor">
    <cofactor evidence="1">
        <name>pantetheine 4'-phosphate</name>
        <dbReference type="ChEBI" id="CHEBI:47942"/>
    </cofactor>
</comment>
<dbReference type="InterPro" id="IPR023213">
    <property type="entry name" value="CAT-like_dom_sf"/>
</dbReference>
<dbReference type="InterPro" id="IPR000873">
    <property type="entry name" value="AMP-dep_synth/lig_dom"/>
</dbReference>
<feature type="domain" description="Carrier" evidence="9">
    <location>
        <begin position="2498"/>
        <end position="2573"/>
    </location>
</feature>
<evidence type="ECO:0000256" key="1">
    <source>
        <dbReference type="ARBA" id="ARBA00001957"/>
    </source>
</evidence>
<dbReference type="FunFam" id="3.30.300.30:FF:000010">
    <property type="entry name" value="Enterobactin synthetase component F"/>
    <property type="match status" value="2"/>
</dbReference>
<dbReference type="PANTHER" id="PTHR45527">
    <property type="entry name" value="NONRIBOSOMAL PEPTIDE SYNTHETASE"/>
    <property type="match status" value="1"/>
</dbReference>
<dbReference type="GO" id="GO:0044550">
    <property type="term" value="P:secondary metabolite biosynthetic process"/>
    <property type="evidence" value="ECO:0007669"/>
    <property type="project" value="UniProtKB-ARBA"/>
</dbReference>
<dbReference type="GO" id="GO:0043041">
    <property type="term" value="P:amino acid activation for nonribosomal peptide biosynthetic process"/>
    <property type="evidence" value="ECO:0007669"/>
    <property type="project" value="TreeGrafter"/>
</dbReference>
<dbReference type="InterPro" id="IPR036736">
    <property type="entry name" value="ACP-like_sf"/>
</dbReference>
<keyword evidence="7" id="KW-0045">Antibiotic biosynthesis</keyword>
<dbReference type="SUPFAM" id="SSF56801">
    <property type="entry name" value="Acetyl-CoA synthetase-like"/>
    <property type="match status" value="2"/>
</dbReference>
<dbReference type="CDD" id="cd19543">
    <property type="entry name" value="DCL_NRPS"/>
    <property type="match status" value="2"/>
</dbReference>
<dbReference type="InterPro" id="IPR020806">
    <property type="entry name" value="PKS_PP-bd"/>
</dbReference>
<dbReference type="InterPro" id="IPR010060">
    <property type="entry name" value="NRPS_synth"/>
</dbReference>
<dbReference type="PANTHER" id="PTHR45527:SF1">
    <property type="entry name" value="FATTY ACID SYNTHASE"/>
    <property type="match status" value="1"/>
</dbReference>
<dbReference type="Gene3D" id="3.30.300.30">
    <property type="match status" value="2"/>
</dbReference>
<sequence>MRKPGPRGLPGLQDVLPLSPLQEGLLFHAVYDARTPDTYAVQVAFDLEGPLDARALRTAADGLLRRHANLRAAFRQRGEGRPVQVIPREVALPWHEVDLSGTNDQASELTRLLTEDRTRRFDPARPPLLRFTLIHTGPGRHHLVFTHHHLLLDGWSLPILMRELFALYAQNSADGDDTALPPPVPYRTYLIWLAAQDHDAAKKAWQEALSGVEEPTLLATARRIPSSVAPDVLPVTLPEETTSALVKAARDHGLTPNTVVQGAWGVLLGRLLGRNDVVFGGVVSGRDPEIAGIEHMVGLFINTLPVRVRWDETESWAEFLIRLQDEQSELLEHRHLGLTEIQQLTRMRELFDTTTVFENYPLDASAWERTGSELRVRNVSASDGTHYPLSLAVIPGRRLHLRLKHRPDLMERDEAEAIAARLRMLLEAVAADPGSLVGQSDVLTAEERRRLLVEWNDTARPVPAANLPELFQEQVTRTPDRPAVLFEDTTLSYAELNALANRLAHHLIAQGVGPEDVVAVMLPKSAELLVALLAVLKAGAAYLPLDPAHPSDRLSLVLGDMRTAMVLDAGRAAGDMSGYPDTDPGDADRVAPLSPAHPAYVIYTSGSTGVPKGVAVEHRSLADYLAWAVEAYPSARGKALLHSSAAFDMTVTALFVPLLAGGCVHVAALEEGSLPREGLAGARSTFLKGTPSHLALLNSLPAEFSPTEELLLAGEALLGGPLEEWRRRHPAVTVFNVYGPTETTVSCTQYRIEPGAALPKGIVPMGRPVRNTRVYVLDGGLRLVPPGVVGELYVAGAGVARGYVNRPGLTAERFVADPFGPAGARMYRTGDLVRWTPDGELVFVGRADDQVKVRGHRIEPGEVEAVLSRHPGLVRAAVVAQEHPLSGKRLVAYAVPAAGSAVETGDLRDFARRALPDYMIPSVFVLLDELPLLPNGKLNRAALPVADACAPPATRAPRTPQEELLCGLFAQVLGVAAAGAEDNFFELGGDSIMSIQLVSKARAAGLVISLRDVFQHRTPAALALAAAAGGESEPGSEAPDAGIGRLPMTPVMHRLRERGGSPDGFHQSVLLNVPGGLGTARLTAVMQAALDHHDALRMRVIRRPGTEWQLEIAPRATVTASSCIRRVDMGGLEDTALRAAIAAEGAAAVRRLAPGDGVMLQAVWFDAGPTCPGRLLLVLHHFVVDGVSWRILLPDLASAAAAVAADRTADLAPVQTSFRRWAELLVERAQEPERVAEAAWWERVLDGPSAMPADRRPREGDTTRSLVMTIPPERAAALLTDVPAAFHAGVNDVLLTALAVAVLRRHQQRGETGAELLVDLEAHGRNEFVPSVDVSRTVGWFTSLFPVRVDLRDIDLGQVPAGGAATGQALKTVKEQLRAVPDQGLGYGLVRYLNPETRARLSRLAAPQVGFNYLGRFSAADTGEWTVAAEADALFDPAAGAGLPGPGPAHHLDVNALARESAEGPVLVASWTWNEQVLSETDVQELTGLWSQALDALIAHIRRPGAGGWTPSDLPLVSLTQNQLDRLAEAWAGRADVEEILPLSPLQEGLLFHAAFDDQLPDVYTVQLALSLQGHLDVPALRSVAAALLRRHANLRAGFWQEDADHPVQVIPREVELPWHEVDLSGTNDQDSELTRLLTEDRARRFDPAHPPLLRFTLIHTGPDRHHLVFTHHHLLLDGWSLPILMRELFALYAQDSDDTALPPSVPYRSYLTWLAGQDHDAARKAWQEALTGVEEPTLLAPVSAAPGAGRHAEVTGELPETLTAALTAWARRHELTLNTVVQGAWGVLLGRLLHRHDVVFGATVSGRPPEVAGIEDMVGLFINTLPVRVRWDDTESWADMLTRLQEEQSALLEHQHLGLAGIQQLAGVRTLFDTTTVFESYPVDAGALEKTAPALRLVDIEAADGTHYPLSLAVIPGPALRLRLQYRPDAVEREAAEAVVTRLRLLLEAVVTRPGQPVGHVDLLTAEERGRLLGFTTDPAPGGPLPALFEARVKDSPDAVAVLHDGVEITYEELNARANRLARVLVRRGAGPDRVVAVALPRSVHAVIGLLAVLKAGGVYLPVDPEHPAERIAFMLADVRPAHVLSDAATAPRLPDLGGVPSLLIDRLDLDHEDGSDLTDADRPAPLSPAQLAYVIYTSGSTGRPKGVMMSCGALANLLAWHASAMPAGPGARVAQFTAISFDVSVQEILSTLVSDACLVIPAEDVRRDAAAFVAWLRRHEVGKLFAPSLVIEVLCEAAVERGETLPALVDVAQAGEALRLSEPVRRFHRGVRRRLHNHYGPAETHVVTAFTLPEEEAEWPGAAPIGRPIRNVGAYVLDAGLRPVPPGVVGELYLAGAQLARGYLRRPGLTAGRFVANPFGGPGARMYRTGDLVRWDFAGNLEYVGRADRQVKVRGFRIEPGEIEAAFARHEDVGRAAVVAREDRPGDTRLVAYVVPGPGRRVQVPALRRHLAALLPDYMIPAAVLEVGALPLTANGKLDRDALPAPEAGGPSTGGAPRNSREEVLAGLFAEVLRLPAVGVDDDFFALGGHSLLATRLINRIRSEWGMELSARAFFQSPTVAGLAAVVDAAERPRTGSADSIDFRAEAVLDPAITTEACRPADPRVHTAPRRVLLTGATGFLGSFLLRELLDRTEADVWCLVRAADDEEAGERLRSGLAAYRLWDEALRGRIVAVAGDLEKPLLGLTGERFAALADRIEVIYHNGARVNIVDSYARLKAANVLGTQEVVRLAATARVKPLHYVSSSAAGVGRGRTPDVVREDHRVAPECVASNGYVATKWVAEKLVRAARERGVPAVIYRPSRVSGHTGTGACTTGDALWTMVRAIIELRAAPDRTVREGKRFDVDLVPVDHVAGAIVHLSRQPEPESEPEPGVKVFHVTNPEPLGFDALIDCLRRLGYDIASLSYEEWKNLLLGAADAQASLAPAALLAQGLQVGAVSPRYDRSNTERGLKGSGIACPVVGDELVAEYVRYFVGSGFFPAPASAPASTAGGRNHTLHPRKDRT</sequence>
<dbReference type="OrthoDB" id="2472181at2"/>
<evidence type="ECO:0000256" key="6">
    <source>
        <dbReference type="ARBA" id="ARBA00022737"/>
    </source>
</evidence>
<dbReference type="Gene3D" id="3.40.50.720">
    <property type="entry name" value="NAD(P)-binding Rossmann-like Domain"/>
    <property type="match status" value="1"/>
</dbReference>
<dbReference type="EMBL" id="PXWG01000004">
    <property type="protein sequence ID" value="PSJ30105.1"/>
    <property type="molecule type" value="Genomic_DNA"/>
</dbReference>
<feature type="compositionally biased region" description="Basic residues" evidence="8">
    <location>
        <begin position="2996"/>
        <end position="3005"/>
    </location>
</feature>
<organism evidence="10 11">
    <name type="scientific">Streptosporangium nondiastaticum</name>
    <dbReference type="NCBI Taxonomy" id="35764"/>
    <lineage>
        <taxon>Bacteria</taxon>
        <taxon>Bacillati</taxon>
        <taxon>Actinomycetota</taxon>
        <taxon>Actinomycetes</taxon>
        <taxon>Streptosporangiales</taxon>
        <taxon>Streptosporangiaceae</taxon>
        <taxon>Streptosporangium</taxon>
    </lineage>
</organism>
<dbReference type="SUPFAM" id="SSF51735">
    <property type="entry name" value="NAD(P)-binding Rossmann-fold domains"/>
    <property type="match status" value="1"/>
</dbReference>
<dbReference type="GO" id="GO:0005829">
    <property type="term" value="C:cytosol"/>
    <property type="evidence" value="ECO:0007669"/>
    <property type="project" value="TreeGrafter"/>
</dbReference>
<dbReference type="NCBIfam" id="TIGR01746">
    <property type="entry name" value="Thioester-redct"/>
    <property type="match status" value="1"/>
</dbReference>
<keyword evidence="4" id="KW-0597">Phosphoprotein</keyword>
<dbReference type="InterPro" id="IPR025110">
    <property type="entry name" value="AMP-bd_C"/>
</dbReference>
<evidence type="ECO:0000256" key="8">
    <source>
        <dbReference type="SAM" id="MobiDB-lite"/>
    </source>
</evidence>
<dbReference type="PROSITE" id="PS50075">
    <property type="entry name" value="CARRIER"/>
    <property type="match status" value="2"/>
</dbReference>
<feature type="domain" description="Carrier" evidence="9">
    <location>
        <begin position="956"/>
        <end position="1030"/>
    </location>
</feature>
<evidence type="ECO:0000256" key="4">
    <source>
        <dbReference type="ARBA" id="ARBA00022553"/>
    </source>
</evidence>
<dbReference type="Pfam" id="PF00501">
    <property type="entry name" value="AMP-binding"/>
    <property type="match status" value="2"/>
</dbReference>
<dbReference type="Gene3D" id="2.30.38.10">
    <property type="entry name" value="Luciferase, Domain 3"/>
    <property type="match status" value="2"/>
</dbReference>
<dbReference type="NCBIfam" id="TIGR01733">
    <property type="entry name" value="AA-adenyl-dom"/>
    <property type="match status" value="2"/>
</dbReference>
<keyword evidence="5" id="KW-0436">Ligase</keyword>
<evidence type="ECO:0000259" key="9">
    <source>
        <dbReference type="PROSITE" id="PS50075"/>
    </source>
</evidence>
<evidence type="ECO:0000256" key="5">
    <source>
        <dbReference type="ARBA" id="ARBA00022598"/>
    </source>
</evidence>
<dbReference type="FunFam" id="1.10.1200.10:FF:000005">
    <property type="entry name" value="Nonribosomal peptide synthetase 1"/>
    <property type="match status" value="2"/>
</dbReference>
<reference evidence="10 11" key="1">
    <citation type="submission" date="2018-03" db="EMBL/GenBank/DDBJ databases">
        <title>Chitinolytic properties of Streptosporangium nondiastaticum TBG75A20.</title>
        <authorList>
            <person name="Gayathri V."/>
            <person name="Shiburaj S."/>
        </authorList>
    </citation>
    <scope>NUCLEOTIDE SEQUENCE [LARGE SCALE GENOMIC DNA]</scope>
    <source>
        <strain evidence="10 11">TBG75A20</strain>
    </source>
</reference>
<keyword evidence="6" id="KW-0677">Repeat</keyword>
<keyword evidence="3" id="KW-0596">Phosphopantetheine</keyword>
<dbReference type="FunFam" id="3.40.50.980:FF:000001">
    <property type="entry name" value="Non-ribosomal peptide synthetase"/>
    <property type="match status" value="2"/>
</dbReference>
<comment type="similarity">
    <text evidence="2">Belongs to the ATP-dependent AMP-binding enzyme family.</text>
</comment>
<proteinExistence type="inferred from homology"/>
<evidence type="ECO:0000256" key="3">
    <source>
        <dbReference type="ARBA" id="ARBA00022450"/>
    </source>
</evidence>
<dbReference type="InterPro" id="IPR045851">
    <property type="entry name" value="AMP-bd_C_sf"/>
</dbReference>
<dbReference type="InterPro" id="IPR009081">
    <property type="entry name" value="PP-bd_ACP"/>
</dbReference>
<dbReference type="InterPro" id="IPR036291">
    <property type="entry name" value="NAD(P)-bd_dom_sf"/>
</dbReference>
<dbReference type="RefSeq" id="WP_106674310.1">
    <property type="nucleotide sequence ID" value="NZ_PXWG01000004.1"/>
</dbReference>
<dbReference type="InterPro" id="IPR020845">
    <property type="entry name" value="AMP-binding_CS"/>
</dbReference>
<evidence type="ECO:0000256" key="2">
    <source>
        <dbReference type="ARBA" id="ARBA00006432"/>
    </source>
</evidence>
<gene>
    <name evidence="10" type="ORF">B7P34_03670</name>
</gene>
<dbReference type="GO" id="GO:0016874">
    <property type="term" value="F:ligase activity"/>
    <property type="evidence" value="ECO:0007669"/>
    <property type="project" value="UniProtKB-KW"/>
</dbReference>
<evidence type="ECO:0000313" key="10">
    <source>
        <dbReference type="EMBL" id="PSJ30105.1"/>
    </source>
</evidence>
<dbReference type="InterPro" id="IPR013120">
    <property type="entry name" value="FAR_NAD-bd"/>
</dbReference>
<dbReference type="Gene3D" id="3.30.559.30">
    <property type="entry name" value="Nonribosomal peptide synthetase, condensation domain"/>
    <property type="match status" value="3"/>
</dbReference>
<evidence type="ECO:0000256" key="7">
    <source>
        <dbReference type="ARBA" id="ARBA00023194"/>
    </source>
</evidence>
<dbReference type="InterPro" id="IPR006162">
    <property type="entry name" value="Ppantetheine_attach_site"/>
</dbReference>
<protein>
    <recommendedName>
        <fullName evidence="9">Carrier domain-containing protein</fullName>
    </recommendedName>
</protein>
<dbReference type="Pfam" id="PF07993">
    <property type="entry name" value="NAD_binding_4"/>
    <property type="match status" value="1"/>
</dbReference>
<dbReference type="Gene3D" id="1.10.1200.10">
    <property type="entry name" value="ACP-like"/>
    <property type="match status" value="2"/>
</dbReference>
<dbReference type="Gene3D" id="3.30.559.10">
    <property type="entry name" value="Chloramphenicol acetyltransferase-like domain"/>
    <property type="match status" value="3"/>
</dbReference>
<dbReference type="CDD" id="cd05930">
    <property type="entry name" value="A_NRPS"/>
    <property type="match status" value="1"/>
</dbReference>
<dbReference type="PROSITE" id="PS00012">
    <property type="entry name" value="PHOSPHOPANTETHEINE"/>
    <property type="match status" value="2"/>
</dbReference>
<dbReference type="GO" id="GO:0017000">
    <property type="term" value="P:antibiotic biosynthetic process"/>
    <property type="evidence" value="ECO:0007669"/>
    <property type="project" value="UniProtKB-KW"/>
</dbReference>
<dbReference type="PROSITE" id="PS00455">
    <property type="entry name" value="AMP_BINDING"/>
    <property type="match status" value="2"/>
</dbReference>
<dbReference type="Pfam" id="PF00550">
    <property type="entry name" value="PP-binding"/>
    <property type="match status" value="2"/>
</dbReference>
<dbReference type="FunFam" id="2.30.38.10:FF:000001">
    <property type="entry name" value="Non-ribosomal peptide synthetase PvdI"/>
    <property type="match status" value="2"/>
</dbReference>
<dbReference type="Pfam" id="PF13193">
    <property type="entry name" value="AMP-binding_C"/>
    <property type="match status" value="2"/>
</dbReference>
<dbReference type="FunFam" id="3.40.50.12780:FF:000012">
    <property type="entry name" value="Non-ribosomal peptide synthetase"/>
    <property type="match status" value="2"/>
</dbReference>
<dbReference type="GO" id="GO:0031177">
    <property type="term" value="F:phosphopantetheine binding"/>
    <property type="evidence" value="ECO:0007669"/>
    <property type="project" value="InterPro"/>
</dbReference>
<dbReference type="InterPro" id="IPR001242">
    <property type="entry name" value="Condensation_dom"/>
</dbReference>
<dbReference type="InterPro" id="IPR010080">
    <property type="entry name" value="Thioester_reductase-like_dom"/>
</dbReference>